<keyword evidence="3 7" id="KW-0409">Iron storage</keyword>
<keyword evidence="11" id="KW-1185">Reference proteome</keyword>
<dbReference type="PANTHER" id="PTHR30295">
    <property type="entry name" value="BACTERIOFERRITIN"/>
    <property type="match status" value="1"/>
</dbReference>
<dbReference type="PROSITE" id="PS50905">
    <property type="entry name" value="FERRITIN_LIKE"/>
    <property type="match status" value="1"/>
</dbReference>
<dbReference type="InterPro" id="IPR012347">
    <property type="entry name" value="Ferritin-like"/>
</dbReference>
<dbReference type="NCBIfam" id="TIGR00754">
    <property type="entry name" value="bfr"/>
    <property type="match status" value="1"/>
</dbReference>
<proteinExistence type="inferred from homology"/>
<keyword evidence="4 8" id="KW-0349">Heme</keyword>
<dbReference type="SUPFAM" id="SSF47240">
    <property type="entry name" value="Ferritin-like"/>
    <property type="match status" value="1"/>
</dbReference>
<evidence type="ECO:0000256" key="6">
    <source>
        <dbReference type="ARBA" id="ARBA00023004"/>
    </source>
</evidence>
<dbReference type="InterPro" id="IPR002024">
    <property type="entry name" value="Bacterioferritin"/>
</dbReference>
<evidence type="ECO:0000256" key="8">
    <source>
        <dbReference type="RuleBase" id="RU000623"/>
    </source>
</evidence>
<dbReference type="Pfam" id="PF00210">
    <property type="entry name" value="Ferritin"/>
    <property type="match status" value="1"/>
</dbReference>
<evidence type="ECO:0000256" key="5">
    <source>
        <dbReference type="ARBA" id="ARBA00022723"/>
    </source>
</evidence>
<evidence type="ECO:0000256" key="1">
    <source>
        <dbReference type="ARBA" id="ARBA00001970"/>
    </source>
</evidence>
<evidence type="ECO:0000256" key="3">
    <source>
        <dbReference type="ARBA" id="ARBA00022434"/>
    </source>
</evidence>
<evidence type="ECO:0000256" key="4">
    <source>
        <dbReference type="ARBA" id="ARBA00022617"/>
    </source>
</evidence>
<dbReference type="EMBL" id="FOSK01000004">
    <property type="protein sequence ID" value="SFK36125.1"/>
    <property type="molecule type" value="Genomic_DNA"/>
</dbReference>
<dbReference type="RefSeq" id="WP_093518907.1">
    <property type="nucleotide sequence ID" value="NZ_FOSK01000004.1"/>
</dbReference>
<feature type="domain" description="Ferritin-like diiron" evidence="9">
    <location>
        <begin position="1"/>
        <end position="145"/>
    </location>
</feature>
<reference evidence="10 11" key="1">
    <citation type="submission" date="2016-10" db="EMBL/GenBank/DDBJ databases">
        <authorList>
            <person name="Varghese N."/>
            <person name="Submissions S."/>
        </authorList>
    </citation>
    <scope>NUCLEOTIDE SEQUENCE [LARGE SCALE GENOMIC DNA]</scope>
    <source>
        <strain evidence="10 11">DSM 16392</strain>
    </source>
</reference>
<dbReference type="CDD" id="cd00907">
    <property type="entry name" value="Bacterioferritin"/>
    <property type="match status" value="1"/>
</dbReference>
<evidence type="ECO:0000313" key="11">
    <source>
        <dbReference type="Proteomes" id="UP000199598"/>
    </source>
</evidence>
<comment type="function">
    <text evidence="7">Iron-storage protein, whose ferroxidase center binds Fe(2+), oxidizes it using dioxygen to Fe(3+), and participates in the subsequent Fe(3+) oxide mineral core formation within the central cavity of the BFR protein shell.</text>
</comment>
<dbReference type="Proteomes" id="UP000199598">
    <property type="component" value="Unassembled WGS sequence"/>
</dbReference>
<name>A0A1I3YWB9_9HYPH</name>
<comment type="catalytic activity">
    <reaction evidence="7">
        <text>4 Fe(2+) + O2 + 4 H(+) = 4 Fe(3+) + 2 H2O</text>
        <dbReference type="Rhea" id="RHEA:11148"/>
        <dbReference type="ChEBI" id="CHEBI:15377"/>
        <dbReference type="ChEBI" id="CHEBI:15378"/>
        <dbReference type="ChEBI" id="CHEBI:15379"/>
        <dbReference type="ChEBI" id="CHEBI:29033"/>
        <dbReference type="ChEBI" id="CHEBI:29034"/>
        <dbReference type="EC" id="1.16.3.1"/>
    </reaction>
</comment>
<gene>
    <name evidence="10" type="ORF">SAMN04488518_104270</name>
</gene>
<comment type="cofactor">
    <cofactor evidence="1">
        <name>heme b</name>
        <dbReference type="ChEBI" id="CHEBI:60344"/>
    </cofactor>
</comment>
<evidence type="ECO:0000256" key="7">
    <source>
        <dbReference type="PIRNR" id="PIRNR002560"/>
    </source>
</evidence>
<dbReference type="PROSITE" id="PS00549">
    <property type="entry name" value="BACTERIOFERRITIN"/>
    <property type="match status" value="1"/>
</dbReference>
<comment type="similarity">
    <text evidence="2 7 8">Belongs to the bacterioferritin family.</text>
</comment>
<dbReference type="InterPro" id="IPR009040">
    <property type="entry name" value="Ferritin-like_diiron"/>
</dbReference>
<evidence type="ECO:0000259" key="9">
    <source>
        <dbReference type="PROSITE" id="PS50905"/>
    </source>
</evidence>
<evidence type="ECO:0000256" key="2">
    <source>
        <dbReference type="ARBA" id="ARBA00008093"/>
    </source>
</evidence>
<dbReference type="EC" id="1.16.3.1" evidence="7"/>
<keyword evidence="6 7" id="KW-0408">Iron</keyword>
<accession>A0A1I3YWB9</accession>
<dbReference type="PRINTS" id="PR00601">
    <property type="entry name" value="BACFERRITIN"/>
</dbReference>
<keyword evidence="5 7" id="KW-0479">Metal-binding</keyword>
<dbReference type="PIRSF" id="PIRSF002560">
    <property type="entry name" value="Bacterioferritin"/>
    <property type="match status" value="1"/>
</dbReference>
<dbReference type="InterPro" id="IPR009078">
    <property type="entry name" value="Ferritin-like_SF"/>
</dbReference>
<dbReference type="InterPro" id="IPR008331">
    <property type="entry name" value="Ferritin_DPS_dom"/>
</dbReference>
<evidence type="ECO:0000313" key="10">
    <source>
        <dbReference type="EMBL" id="SFK36125.1"/>
    </source>
</evidence>
<organism evidence="10 11">
    <name type="scientific">Pseudovibrio ascidiaceicola</name>
    <dbReference type="NCBI Taxonomy" id="285279"/>
    <lineage>
        <taxon>Bacteria</taxon>
        <taxon>Pseudomonadati</taxon>
        <taxon>Pseudomonadota</taxon>
        <taxon>Alphaproteobacteria</taxon>
        <taxon>Hyphomicrobiales</taxon>
        <taxon>Stappiaceae</taxon>
        <taxon>Pseudovibrio</taxon>
    </lineage>
</organism>
<dbReference type="PANTHER" id="PTHR30295:SF0">
    <property type="entry name" value="BACTERIOFERRITIN"/>
    <property type="match status" value="1"/>
</dbReference>
<comment type="caution">
    <text evidence="10">The sequence shown here is derived from an EMBL/GenBank/DDBJ whole genome shotgun (WGS) entry which is preliminary data.</text>
</comment>
<dbReference type="Gene3D" id="1.20.1260.10">
    <property type="match status" value="1"/>
</dbReference>
<protein>
    <recommendedName>
        <fullName evidence="7 8">Bacterioferritin</fullName>
        <ecNumber evidence="7">1.16.3.1</ecNumber>
    </recommendedName>
</protein>
<sequence length="161" mass="18813">MKGEPKVLEYLNKALRHELTAVNQYWLHFRLLEDWGFTKLAKKEREESIEEMEHADKLIERIIFLEGHPNLQTLDPLRIGQDLKECLECDLAGEYSARALYKEAREVCRDEGDYVTMKLFEDLMADEEGHIDFLETQLELLEKIGVERYGLLQATPANEGE</sequence>